<dbReference type="InterPro" id="IPR000014">
    <property type="entry name" value="PAS"/>
</dbReference>
<dbReference type="NCBIfam" id="TIGR00229">
    <property type="entry name" value="sensory_box"/>
    <property type="match status" value="1"/>
</dbReference>
<dbReference type="SMART" id="SM00388">
    <property type="entry name" value="HisKA"/>
    <property type="match status" value="1"/>
</dbReference>
<evidence type="ECO:0000256" key="7">
    <source>
        <dbReference type="SAM" id="Coils"/>
    </source>
</evidence>
<proteinExistence type="predicted"/>
<evidence type="ECO:0000256" key="4">
    <source>
        <dbReference type="ARBA" id="ARBA00022679"/>
    </source>
</evidence>
<evidence type="ECO:0000259" key="9">
    <source>
        <dbReference type="PROSITE" id="PS50109"/>
    </source>
</evidence>
<dbReference type="Proteomes" id="UP001150924">
    <property type="component" value="Unassembled WGS sequence"/>
</dbReference>
<keyword evidence="13" id="KW-1185">Reference proteome</keyword>
<comment type="caution">
    <text evidence="12">The sequence shown here is derived from an EMBL/GenBank/DDBJ whole genome shotgun (WGS) entry which is preliminary data.</text>
</comment>
<evidence type="ECO:0000256" key="6">
    <source>
        <dbReference type="PROSITE-ProRule" id="PRU00169"/>
    </source>
</evidence>
<feature type="compositionally biased region" description="Basic residues" evidence="8">
    <location>
        <begin position="309"/>
        <end position="318"/>
    </location>
</feature>
<dbReference type="InterPro" id="IPR011006">
    <property type="entry name" value="CheY-like_superfamily"/>
</dbReference>
<feature type="compositionally biased region" description="Low complexity" evidence="8">
    <location>
        <begin position="322"/>
        <end position="346"/>
    </location>
</feature>
<dbReference type="InterPro" id="IPR005467">
    <property type="entry name" value="His_kinase_dom"/>
</dbReference>
<dbReference type="GO" id="GO:0000155">
    <property type="term" value="F:phosphorelay sensor kinase activity"/>
    <property type="evidence" value="ECO:0007669"/>
    <property type="project" value="InterPro"/>
</dbReference>
<feature type="coiled-coil region" evidence="7">
    <location>
        <begin position="143"/>
        <end position="170"/>
    </location>
</feature>
<dbReference type="SUPFAM" id="SSF47384">
    <property type="entry name" value="Homodimeric domain of signal transducing histidine kinase"/>
    <property type="match status" value="1"/>
</dbReference>
<dbReference type="InterPro" id="IPR001789">
    <property type="entry name" value="Sig_transdc_resp-reg_receiver"/>
</dbReference>
<dbReference type="PROSITE" id="PS50113">
    <property type="entry name" value="PAC"/>
    <property type="match status" value="1"/>
</dbReference>
<keyword evidence="5" id="KW-0418">Kinase</keyword>
<dbReference type="PANTHER" id="PTHR43304:SF1">
    <property type="entry name" value="PAC DOMAIN-CONTAINING PROTEIN"/>
    <property type="match status" value="1"/>
</dbReference>
<evidence type="ECO:0000259" key="11">
    <source>
        <dbReference type="PROSITE" id="PS50113"/>
    </source>
</evidence>
<feature type="compositionally biased region" description="Low complexity" evidence="8">
    <location>
        <begin position="378"/>
        <end position="402"/>
    </location>
</feature>
<evidence type="ECO:0000259" key="10">
    <source>
        <dbReference type="PROSITE" id="PS50110"/>
    </source>
</evidence>
<dbReference type="Pfam" id="PF00512">
    <property type="entry name" value="HisKA"/>
    <property type="match status" value="1"/>
</dbReference>
<keyword evidence="4" id="KW-0808">Transferase</keyword>
<dbReference type="CDD" id="cd00130">
    <property type="entry name" value="PAS"/>
    <property type="match status" value="1"/>
</dbReference>
<dbReference type="Gene3D" id="1.10.287.130">
    <property type="match status" value="1"/>
</dbReference>
<evidence type="ECO:0000256" key="1">
    <source>
        <dbReference type="ARBA" id="ARBA00000085"/>
    </source>
</evidence>
<dbReference type="SUPFAM" id="SSF55785">
    <property type="entry name" value="PYP-like sensor domain (PAS domain)"/>
    <property type="match status" value="1"/>
</dbReference>
<dbReference type="CDD" id="cd00082">
    <property type="entry name" value="HisKA"/>
    <property type="match status" value="1"/>
</dbReference>
<comment type="catalytic activity">
    <reaction evidence="1">
        <text>ATP + protein L-histidine = ADP + protein N-phospho-L-histidine.</text>
        <dbReference type="EC" id="2.7.13.3"/>
    </reaction>
</comment>
<dbReference type="Gene3D" id="3.40.50.2300">
    <property type="match status" value="1"/>
</dbReference>
<reference evidence="12" key="1">
    <citation type="submission" date="2022-11" db="EMBL/GenBank/DDBJ databases">
        <title>Minimal conservation of predation-associated metabolite biosynthetic gene clusters underscores biosynthetic potential of Myxococcota including descriptions for ten novel species: Archangium lansinium sp. nov., Myxococcus landrumus sp. nov., Nannocystis bai.</title>
        <authorList>
            <person name="Ahearne A."/>
            <person name="Stevens C."/>
            <person name="Phillips K."/>
        </authorList>
    </citation>
    <scope>NUCLEOTIDE SEQUENCE</scope>
    <source>
        <strain evidence="12">Na p29</strain>
    </source>
</reference>
<dbReference type="InterPro" id="IPR036890">
    <property type="entry name" value="HATPase_C_sf"/>
</dbReference>
<feature type="modified residue" description="4-aspartylphosphate" evidence="6">
    <location>
        <position position="473"/>
    </location>
</feature>
<dbReference type="Gene3D" id="3.30.450.20">
    <property type="entry name" value="PAS domain"/>
    <property type="match status" value="1"/>
</dbReference>
<evidence type="ECO:0000256" key="3">
    <source>
        <dbReference type="ARBA" id="ARBA00022553"/>
    </source>
</evidence>
<evidence type="ECO:0000313" key="12">
    <source>
        <dbReference type="EMBL" id="MCY1014064.1"/>
    </source>
</evidence>
<dbReference type="InterPro" id="IPR003661">
    <property type="entry name" value="HisK_dim/P_dom"/>
</dbReference>
<feature type="domain" description="Response regulatory" evidence="10">
    <location>
        <begin position="427"/>
        <end position="540"/>
    </location>
</feature>
<dbReference type="InterPro" id="IPR036097">
    <property type="entry name" value="HisK_dim/P_sf"/>
</dbReference>
<dbReference type="InterPro" id="IPR035965">
    <property type="entry name" value="PAS-like_dom_sf"/>
</dbReference>
<keyword evidence="7" id="KW-0175">Coiled coil</keyword>
<dbReference type="CDD" id="cd17557">
    <property type="entry name" value="REC_Rcp-like"/>
    <property type="match status" value="1"/>
</dbReference>
<dbReference type="PROSITE" id="PS50110">
    <property type="entry name" value="RESPONSE_REGULATORY"/>
    <property type="match status" value="1"/>
</dbReference>
<evidence type="ECO:0000256" key="2">
    <source>
        <dbReference type="ARBA" id="ARBA00012438"/>
    </source>
</evidence>
<organism evidence="12 13">
    <name type="scientific">Nannocystis pusilla</name>
    <dbReference type="NCBI Taxonomy" id="889268"/>
    <lineage>
        <taxon>Bacteria</taxon>
        <taxon>Pseudomonadati</taxon>
        <taxon>Myxococcota</taxon>
        <taxon>Polyangia</taxon>
        <taxon>Nannocystales</taxon>
        <taxon>Nannocystaceae</taxon>
        <taxon>Nannocystis</taxon>
    </lineage>
</organism>
<keyword evidence="3 6" id="KW-0597">Phosphoprotein</keyword>
<name>A0A9X3F3Y4_9BACT</name>
<accession>A0A9X3F3Y4</accession>
<feature type="region of interest" description="Disordered" evidence="8">
    <location>
        <begin position="305"/>
        <end position="346"/>
    </location>
</feature>
<dbReference type="PROSITE" id="PS50109">
    <property type="entry name" value="HIS_KIN"/>
    <property type="match status" value="1"/>
</dbReference>
<dbReference type="InterPro" id="IPR052162">
    <property type="entry name" value="Sensor_kinase/Photoreceptor"/>
</dbReference>
<sequence length="552" mass="62774">MRAPESGDVCLIARERWLDDAERDHLRRIGHRWDALVHCLPDFVVTSDLDGVVLTINREVPGIPTDQLVGRPESMFTPIAPDERPALRQRFAHVVKTGETLTYETQVLYPDNTYGTFESRLGPIFDGTRITGTVLVTRDLTRQRQAEEARRAAEQQIREYTIQLERSNRELERFASVASHDLQEPLRKIQAFGDRLRQKYEELLPEAGRDYVNRMQEAAKRMQDLINDLLMFSRLTTKEQRHAPVNLNKILTAVLSDLEVRIEENEAKIEAEGLPMLEADPMHMRQLFQNLISNAIKFRRPEHPLWSRSRPRSCRRTGGRPAWSCACPTTASASTRSTTNGSSASSSACTAAASTRGPAWAWRCAARSANNTGARSGSRATRTPAAPSSSNSRSVRRGSTSTHEVQQQATDHDTHRRRRPRGPDARRRGAQGEPPRQRHPLRRGREELLDYLLLRGRFTNPDDAPRPGVILLDLNMPRKDGREALREIKETPDLRRIPIIVLTTSKAEIDIYRSYDLGVNSFIVKPVTFDSLVEVMQVLRKYWFEIVEIAAD</sequence>
<dbReference type="InterPro" id="IPR000700">
    <property type="entry name" value="PAS-assoc_C"/>
</dbReference>
<evidence type="ECO:0000256" key="8">
    <source>
        <dbReference type="SAM" id="MobiDB-lite"/>
    </source>
</evidence>
<evidence type="ECO:0000256" key="5">
    <source>
        <dbReference type="ARBA" id="ARBA00022777"/>
    </source>
</evidence>
<feature type="domain" description="Histidine kinase" evidence="9">
    <location>
        <begin position="177"/>
        <end position="298"/>
    </location>
</feature>
<dbReference type="EMBL" id="JAPNKE010000002">
    <property type="protein sequence ID" value="MCY1014064.1"/>
    <property type="molecule type" value="Genomic_DNA"/>
</dbReference>
<dbReference type="PANTHER" id="PTHR43304">
    <property type="entry name" value="PHYTOCHROME-LIKE PROTEIN CPH1"/>
    <property type="match status" value="1"/>
</dbReference>
<dbReference type="Pfam" id="PF00072">
    <property type="entry name" value="Response_reg"/>
    <property type="match status" value="1"/>
</dbReference>
<dbReference type="SUPFAM" id="SSF55874">
    <property type="entry name" value="ATPase domain of HSP90 chaperone/DNA topoisomerase II/histidine kinase"/>
    <property type="match status" value="1"/>
</dbReference>
<dbReference type="SUPFAM" id="SSF52172">
    <property type="entry name" value="CheY-like"/>
    <property type="match status" value="1"/>
</dbReference>
<dbReference type="Gene3D" id="3.30.565.10">
    <property type="entry name" value="Histidine kinase-like ATPase, C-terminal domain"/>
    <property type="match status" value="1"/>
</dbReference>
<feature type="domain" description="PAC" evidence="11">
    <location>
        <begin position="101"/>
        <end position="152"/>
    </location>
</feature>
<protein>
    <recommendedName>
        <fullName evidence="2">histidine kinase</fullName>
        <ecNumber evidence="2">2.7.13.3</ecNumber>
    </recommendedName>
</protein>
<dbReference type="AlphaFoldDB" id="A0A9X3F3Y4"/>
<dbReference type="EC" id="2.7.13.3" evidence="2"/>
<evidence type="ECO:0000313" key="13">
    <source>
        <dbReference type="Proteomes" id="UP001150924"/>
    </source>
</evidence>
<dbReference type="SMART" id="SM00448">
    <property type="entry name" value="REC"/>
    <property type="match status" value="1"/>
</dbReference>
<feature type="region of interest" description="Disordered" evidence="8">
    <location>
        <begin position="369"/>
        <end position="442"/>
    </location>
</feature>
<gene>
    <name evidence="12" type="ORF">OV079_52815</name>
</gene>